<dbReference type="Proteomes" id="UP000537141">
    <property type="component" value="Unassembled WGS sequence"/>
</dbReference>
<accession>A0A7X0TS25</accession>
<dbReference type="InterPro" id="IPR027385">
    <property type="entry name" value="Beta-barrel_OMP"/>
</dbReference>
<proteinExistence type="predicted"/>
<dbReference type="EMBL" id="JACHHU010000001">
    <property type="protein sequence ID" value="MBB6541664.1"/>
    <property type="molecule type" value="Genomic_DNA"/>
</dbReference>
<dbReference type="Gene3D" id="2.40.160.20">
    <property type="match status" value="1"/>
</dbReference>
<organism evidence="4 5">
    <name type="scientific">Thalassotalea piscium</name>
    <dbReference type="NCBI Taxonomy" id="1230533"/>
    <lineage>
        <taxon>Bacteria</taxon>
        <taxon>Pseudomonadati</taxon>
        <taxon>Pseudomonadota</taxon>
        <taxon>Gammaproteobacteria</taxon>
        <taxon>Alteromonadales</taxon>
        <taxon>Colwelliaceae</taxon>
        <taxon>Thalassotalea</taxon>
    </lineage>
</organism>
<reference evidence="4 5" key="1">
    <citation type="submission" date="2020-08" db="EMBL/GenBank/DDBJ databases">
        <title>Genomic Encyclopedia of Type Strains, Phase IV (KMG-IV): sequencing the most valuable type-strain genomes for metagenomic binning, comparative biology and taxonomic classification.</title>
        <authorList>
            <person name="Goeker M."/>
        </authorList>
    </citation>
    <scope>NUCLEOTIDE SEQUENCE [LARGE SCALE GENOMIC DNA]</scope>
    <source>
        <strain evidence="4 5">DSM 26287</strain>
    </source>
</reference>
<dbReference type="InterPro" id="IPR011250">
    <property type="entry name" value="OMP/PagP_B-barrel"/>
</dbReference>
<evidence type="ECO:0000259" key="3">
    <source>
        <dbReference type="Pfam" id="PF13505"/>
    </source>
</evidence>
<dbReference type="SUPFAM" id="SSF56925">
    <property type="entry name" value="OMPA-like"/>
    <property type="match status" value="1"/>
</dbReference>
<protein>
    <recommendedName>
        <fullName evidence="3">Outer membrane protein beta-barrel domain-containing protein</fullName>
    </recommendedName>
</protein>
<feature type="domain" description="Outer membrane protein beta-barrel" evidence="3">
    <location>
        <begin position="6"/>
        <end position="109"/>
    </location>
</feature>
<feature type="chain" id="PRO_5030607709" description="Outer membrane protein beta-barrel domain-containing protein" evidence="2">
    <location>
        <begin position="20"/>
        <end position="119"/>
    </location>
</feature>
<gene>
    <name evidence="4" type="ORF">HNQ55_000138</name>
</gene>
<evidence type="ECO:0000256" key="2">
    <source>
        <dbReference type="SAM" id="SignalP"/>
    </source>
</evidence>
<dbReference type="Pfam" id="PF13505">
    <property type="entry name" value="OMP_b-brl"/>
    <property type="match status" value="1"/>
</dbReference>
<name>A0A7X0TS25_9GAMM</name>
<evidence type="ECO:0000313" key="4">
    <source>
        <dbReference type="EMBL" id="MBB6541664.1"/>
    </source>
</evidence>
<dbReference type="AlphaFoldDB" id="A0A7X0TS25"/>
<evidence type="ECO:0000256" key="1">
    <source>
        <dbReference type="ARBA" id="ARBA00022729"/>
    </source>
</evidence>
<feature type="signal peptide" evidence="2">
    <location>
        <begin position="1"/>
        <end position="19"/>
    </location>
</feature>
<sequence length="119" mass="13092">MKQIIILVLLTIFSTNAAANNSQNFFVGASYLSAETDWLNDSEYNSGYDVHLGYNFTSMYKLELSYLDLGSNNINTLDYKFPMDSGALSVSAIVNYPVGDINIIGKLGTSIKVVKFLAN</sequence>
<comment type="caution">
    <text evidence="4">The sequence shown here is derived from an EMBL/GenBank/DDBJ whole genome shotgun (WGS) entry which is preliminary data.</text>
</comment>
<keyword evidence="1 2" id="KW-0732">Signal</keyword>
<dbReference type="RefSeq" id="WP_184421134.1">
    <property type="nucleotide sequence ID" value="NZ_AP027362.1"/>
</dbReference>
<evidence type="ECO:0000313" key="5">
    <source>
        <dbReference type="Proteomes" id="UP000537141"/>
    </source>
</evidence>
<keyword evidence="5" id="KW-1185">Reference proteome</keyword>